<keyword evidence="2" id="KW-0472">Membrane</keyword>
<dbReference type="InterPro" id="IPR000160">
    <property type="entry name" value="GGDEF_dom"/>
</dbReference>
<dbReference type="Gene3D" id="3.40.190.10">
    <property type="entry name" value="Periplasmic binding protein-like II"/>
    <property type="match status" value="6"/>
</dbReference>
<protein>
    <submittedName>
        <fullName evidence="5">Deoxyguanosine kinase</fullName>
    </submittedName>
</protein>
<organism evidence="5 6">
    <name type="scientific">Paraferrimonas haliotis</name>
    <dbReference type="NCBI Taxonomy" id="2013866"/>
    <lineage>
        <taxon>Bacteria</taxon>
        <taxon>Pseudomonadati</taxon>
        <taxon>Pseudomonadota</taxon>
        <taxon>Gammaproteobacteria</taxon>
        <taxon>Alteromonadales</taxon>
        <taxon>Ferrimonadaceae</taxon>
        <taxon>Paraferrimonas</taxon>
    </lineage>
</organism>
<name>A0AA37TMS2_9GAMM</name>
<dbReference type="InterPro" id="IPR001638">
    <property type="entry name" value="Solute-binding_3/MltF_N"/>
</dbReference>
<dbReference type="PANTHER" id="PTHR46663">
    <property type="entry name" value="DIGUANYLATE CYCLASE DGCT-RELATED"/>
    <property type="match status" value="1"/>
</dbReference>
<evidence type="ECO:0000313" key="5">
    <source>
        <dbReference type="EMBL" id="GLS84509.1"/>
    </source>
</evidence>
<feature type="chain" id="PRO_5041425551" evidence="3">
    <location>
        <begin position="25"/>
        <end position="936"/>
    </location>
</feature>
<evidence type="ECO:0000256" key="3">
    <source>
        <dbReference type="SAM" id="SignalP"/>
    </source>
</evidence>
<dbReference type="Pfam" id="PF00497">
    <property type="entry name" value="SBP_bac_3"/>
    <property type="match status" value="3"/>
</dbReference>
<feature type="signal peptide" evidence="3">
    <location>
        <begin position="1"/>
        <end position="24"/>
    </location>
</feature>
<keyword evidence="2" id="KW-0812">Transmembrane</keyword>
<reference evidence="5 6" key="1">
    <citation type="journal article" date="2014" name="Int. J. Syst. Evol. Microbiol.">
        <title>Complete genome sequence of Corynebacterium casei LMG S-19264T (=DSM 44701T), isolated from a smear-ripened cheese.</title>
        <authorList>
            <consortium name="US DOE Joint Genome Institute (JGI-PGF)"/>
            <person name="Walter F."/>
            <person name="Albersmeier A."/>
            <person name="Kalinowski J."/>
            <person name="Ruckert C."/>
        </authorList>
    </citation>
    <scope>NUCLEOTIDE SEQUENCE [LARGE SCALE GENOMIC DNA]</scope>
    <source>
        <strain evidence="5 6">NBRC 112785</strain>
    </source>
</reference>
<dbReference type="NCBIfam" id="TIGR00254">
    <property type="entry name" value="GGDEF"/>
    <property type="match status" value="1"/>
</dbReference>
<evidence type="ECO:0000259" key="4">
    <source>
        <dbReference type="PROSITE" id="PS50887"/>
    </source>
</evidence>
<keyword evidence="3" id="KW-0732">Signal</keyword>
<keyword evidence="5" id="KW-0418">Kinase</keyword>
<sequence>MLKGIANFIVITLLTAGALLPSFAAQKAVEDTTLVVSYGKDSYPYQYTDDNGQAAGLIIDLWRQYGLENQVDIRFKGDVWADSIEAVIAGQADFHAGISPTKHRSEQLAFSRAITRLNTFLFVDASLPVHTSIEELTPYQIGVVAASAHLSKLSQLNPELRFREYDTRAELLQGALAGDVKIFAAMDGFNRIAALEERIALKFPHNRRIRIASYPMTIATKKTNAAKLEALNIGFANIPSVTRKNLRKKWLGVSDQTLTIVADGNLAPFMHQDEQGEFKGLFIDLWKLWTEKTGIPIQFTLGNTDQQLSWVRSGRVDAVAGYPQGDEIVTGLDKVAPLYPQKVRLFYRQAMPTPDLQLNELRIGILANASYVKSVREMYPVQHFIQYPTLDEMLADLDEDKLDGIFGSSARLTEHFIRHDNWSEYASIDAPTFEEPYYVLARPSDTTLNRRIRAGFDLISAAERHQLERRWLVNSRDYAFAKAAKALEITSSEQEYLRQYPVLVLGYISNWPPMEFTDGIGQFAGINMEVAQHLSEQLGIRFNPVAFHNFDSLLEALENGQIDMVASIAPSAERTSKLIFSDAYWPSPWGLASTAQQVDLFNISELANQRIAVVEGYSIANKLRVSDKNIEVVLVTNTKEGIELLDNGSVDSYLDKMISLAAQLRSHPNPNIKVSLLADYSADQSHIAFNPKHKALIPYINRSLAAISANEKHQMYSRWQLPRIATTNKEDIWLKWTLLFALLLVTAAGAMYFANRRLQREVVRRNLIEQEMHHIASHDGLTQLPNRTLFEDRLKQAVLSHERDQQKFAVLFLDIDGFKTINDSWGHSAGDAALQEVSRRLMSTIRESDTVARFGGDEFVILLNRVKDSDGVIQVADGLIKAIREPFQVENHRLNLGLSVGVAIYPHHSKDVEALLNIADANMYSAKRNGGNQYRL</sequence>
<evidence type="ECO:0000256" key="1">
    <source>
        <dbReference type="ARBA" id="ARBA00001946"/>
    </source>
</evidence>
<dbReference type="PROSITE" id="PS50887">
    <property type="entry name" value="GGDEF"/>
    <property type="match status" value="1"/>
</dbReference>
<dbReference type="PANTHER" id="PTHR46663:SF2">
    <property type="entry name" value="GGDEF DOMAIN-CONTAINING PROTEIN"/>
    <property type="match status" value="1"/>
</dbReference>
<gene>
    <name evidence="5" type="ORF">GCM10007894_24860</name>
</gene>
<keyword evidence="5" id="KW-0808">Transferase</keyword>
<proteinExistence type="predicted"/>
<feature type="domain" description="GGDEF" evidence="4">
    <location>
        <begin position="806"/>
        <end position="936"/>
    </location>
</feature>
<dbReference type="InterPro" id="IPR052163">
    <property type="entry name" value="DGC-Regulatory_Protein"/>
</dbReference>
<evidence type="ECO:0000256" key="2">
    <source>
        <dbReference type="SAM" id="Phobius"/>
    </source>
</evidence>
<dbReference type="CDD" id="cd01007">
    <property type="entry name" value="PBP2_BvgS_HisK_like"/>
    <property type="match status" value="1"/>
</dbReference>
<feature type="transmembrane region" description="Helical" evidence="2">
    <location>
        <begin position="733"/>
        <end position="754"/>
    </location>
</feature>
<dbReference type="InterPro" id="IPR043128">
    <property type="entry name" value="Rev_trsase/Diguanyl_cyclase"/>
</dbReference>
<dbReference type="SUPFAM" id="SSF55073">
    <property type="entry name" value="Nucleotide cyclase"/>
    <property type="match status" value="1"/>
</dbReference>
<dbReference type="Proteomes" id="UP001157439">
    <property type="component" value="Unassembled WGS sequence"/>
</dbReference>
<keyword evidence="6" id="KW-1185">Reference proteome</keyword>
<dbReference type="Pfam" id="PF00990">
    <property type="entry name" value="GGDEF"/>
    <property type="match status" value="1"/>
</dbReference>
<dbReference type="RefSeq" id="WP_095499314.1">
    <property type="nucleotide sequence ID" value="NZ_BSPO01000003.1"/>
</dbReference>
<dbReference type="AlphaFoldDB" id="A0AA37TMS2"/>
<comment type="cofactor">
    <cofactor evidence="1">
        <name>Mg(2+)</name>
        <dbReference type="ChEBI" id="CHEBI:18420"/>
    </cofactor>
</comment>
<dbReference type="FunFam" id="3.30.70.270:FF:000001">
    <property type="entry name" value="Diguanylate cyclase domain protein"/>
    <property type="match status" value="1"/>
</dbReference>
<dbReference type="CDD" id="cd01949">
    <property type="entry name" value="GGDEF"/>
    <property type="match status" value="1"/>
</dbReference>
<evidence type="ECO:0000313" key="6">
    <source>
        <dbReference type="Proteomes" id="UP001157439"/>
    </source>
</evidence>
<dbReference type="Gene3D" id="3.30.70.270">
    <property type="match status" value="1"/>
</dbReference>
<dbReference type="SMART" id="SM00267">
    <property type="entry name" value="GGDEF"/>
    <property type="match status" value="1"/>
</dbReference>
<dbReference type="SMART" id="SM00062">
    <property type="entry name" value="PBPb"/>
    <property type="match status" value="3"/>
</dbReference>
<accession>A0AA37TMS2</accession>
<comment type="caution">
    <text evidence="5">The sequence shown here is derived from an EMBL/GenBank/DDBJ whole genome shotgun (WGS) entry which is preliminary data.</text>
</comment>
<keyword evidence="2" id="KW-1133">Transmembrane helix</keyword>
<dbReference type="InterPro" id="IPR029787">
    <property type="entry name" value="Nucleotide_cyclase"/>
</dbReference>
<dbReference type="SUPFAM" id="SSF53850">
    <property type="entry name" value="Periplasmic binding protein-like II"/>
    <property type="match status" value="3"/>
</dbReference>
<dbReference type="EMBL" id="BSPO01000003">
    <property type="protein sequence ID" value="GLS84509.1"/>
    <property type="molecule type" value="Genomic_DNA"/>
</dbReference>
<dbReference type="GO" id="GO:0016301">
    <property type="term" value="F:kinase activity"/>
    <property type="evidence" value="ECO:0007669"/>
    <property type="project" value="UniProtKB-KW"/>
</dbReference>